<dbReference type="PANTHER" id="PTHR40640:SF2">
    <property type="entry name" value="GPI ANCHORED PROTEIN-RELATED"/>
    <property type="match status" value="1"/>
</dbReference>
<feature type="compositionally biased region" description="Low complexity" evidence="1">
    <location>
        <begin position="145"/>
        <end position="173"/>
    </location>
</feature>
<feature type="compositionally biased region" description="Acidic residues" evidence="1">
    <location>
        <begin position="174"/>
        <end position="184"/>
    </location>
</feature>
<evidence type="ECO:0000256" key="1">
    <source>
        <dbReference type="SAM" id="MobiDB-lite"/>
    </source>
</evidence>
<evidence type="ECO:0008006" key="5">
    <source>
        <dbReference type="Google" id="ProtNLM"/>
    </source>
</evidence>
<feature type="region of interest" description="Disordered" evidence="1">
    <location>
        <begin position="145"/>
        <end position="191"/>
    </location>
</feature>
<keyword evidence="4" id="KW-1185">Reference proteome</keyword>
<evidence type="ECO:0000313" key="3">
    <source>
        <dbReference type="EMBL" id="KAL2796689.1"/>
    </source>
</evidence>
<organism evidence="3 4">
    <name type="scientific">Aspergillus keveii</name>
    <dbReference type="NCBI Taxonomy" id="714993"/>
    <lineage>
        <taxon>Eukaryota</taxon>
        <taxon>Fungi</taxon>
        <taxon>Dikarya</taxon>
        <taxon>Ascomycota</taxon>
        <taxon>Pezizomycotina</taxon>
        <taxon>Eurotiomycetes</taxon>
        <taxon>Eurotiomycetidae</taxon>
        <taxon>Eurotiales</taxon>
        <taxon>Aspergillaceae</taxon>
        <taxon>Aspergillus</taxon>
        <taxon>Aspergillus subgen. Nidulantes</taxon>
    </lineage>
</organism>
<dbReference type="PANTHER" id="PTHR40640">
    <property type="entry name" value="ANCHORED GLYCOPROTEIN, PUTATIVE (AFU_ORTHOLOGUE AFUA_8G04860)-RELATED"/>
    <property type="match status" value="1"/>
</dbReference>
<dbReference type="EMBL" id="JBFTWV010000024">
    <property type="protein sequence ID" value="KAL2796689.1"/>
    <property type="molecule type" value="Genomic_DNA"/>
</dbReference>
<proteinExistence type="predicted"/>
<evidence type="ECO:0000313" key="4">
    <source>
        <dbReference type="Proteomes" id="UP001610563"/>
    </source>
</evidence>
<dbReference type="Proteomes" id="UP001610563">
    <property type="component" value="Unassembled WGS sequence"/>
</dbReference>
<accession>A0ABR4GCD6</accession>
<comment type="caution">
    <text evidence="3">The sequence shown here is derived from an EMBL/GenBank/DDBJ whole genome shotgun (WGS) entry which is preliminary data.</text>
</comment>
<name>A0ABR4GCD6_9EURO</name>
<gene>
    <name evidence="3" type="ORF">BJX66DRAFT_335673</name>
</gene>
<evidence type="ECO:0000256" key="2">
    <source>
        <dbReference type="SAM" id="SignalP"/>
    </source>
</evidence>
<reference evidence="3 4" key="1">
    <citation type="submission" date="2024-07" db="EMBL/GenBank/DDBJ databases">
        <title>Section-level genome sequencing and comparative genomics of Aspergillus sections Usti and Cavernicolus.</title>
        <authorList>
            <consortium name="Lawrence Berkeley National Laboratory"/>
            <person name="Nybo J.L."/>
            <person name="Vesth T.C."/>
            <person name="Theobald S."/>
            <person name="Frisvad J.C."/>
            <person name="Larsen T.O."/>
            <person name="Kjaerboelling I."/>
            <person name="Rothschild-Mancinelli K."/>
            <person name="Lyhne E.K."/>
            <person name="Kogle M.E."/>
            <person name="Barry K."/>
            <person name="Clum A."/>
            <person name="Na H."/>
            <person name="Ledsgaard L."/>
            <person name="Lin J."/>
            <person name="Lipzen A."/>
            <person name="Kuo A."/>
            <person name="Riley R."/>
            <person name="Mondo S."/>
            <person name="Labutti K."/>
            <person name="Haridas S."/>
            <person name="Pangalinan J."/>
            <person name="Salamov A.A."/>
            <person name="Simmons B.A."/>
            <person name="Magnuson J.K."/>
            <person name="Chen J."/>
            <person name="Drula E."/>
            <person name="Henrissat B."/>
            <person name="Wiebenga A."/>
            <person name="Lubbers R.J."/>
            <person name="Gomes A.C."/>
            <person name="Makela M.R."/>
            <person name="Stajich J."/>
            <person name="Grigoriev I.V."/>
            <person name="Mortensen U.H."/>
            <person name="De Vries R.P."/>
            <person name="Baker S.E."/>
            <person name="Andersen M.R."/>
        </authorList>
    </citation>
    <scope>NUCLEOTIDE SEQUENCE [LARGE SCALE GENOMIC DNA]</scope>
    <source>
        <strain evidence="3 4">CBS 209.92</strain>
    </source>
</reference>
<feature type="signal peptide" evidence="2">
    <location>
        <begin position="1"/>
        <end position="17"/>
    </location>
</feature>
<sequence>MIFSSLLLPALASVAFAESTVTSMFIYGADEQPLAASIVGNDQTATTYSINCPPGTDSNDCGMGPGMTVVAGKDVTSWIFDDGPAFQYTAICTVKNSKATCTESAGGPDANFPGVSTTTTTVDFMPVTITAGSVTETDASTTVSSTSAATSAAEASTSGAAQASETPSPSGGESESESASETSEDATPTGAAVRVFGAKGLMGGVAVALPERDVD</sequence>
<feature type="chain" id="PRO_5045910115" description="GPI anchored protein" evidence="2">
    <location>
        <begin position="18"/>
        <end position="215"/>
    </location>
</feature>
<keyword evidence="2" id="KW-0732">Signal</keyword>
<protein>
    <recommendedName>
        <fullName evidence="5">GPI anchored protein</fullName>
    </recommendedName>
</protein>